<dbReference type="RefSeq" id="WP_061918970.1">
    <property type="nucleotide sequence ID" value="NZ_DF967971.1"/>
</dbReference>
<evidence type="ECO:0000313" key="9">
    <source>
        <dbReference type="EMBL" id="KPL74605.1"/>
    </source>
</evidence>
<keyword evidence="5" id="KW-0032">Aminotransferase</keyword>
<evidence type="ECO:0000256" key="4">
    <source>
        <dbReference type="ARBA" id="ARBA00013049"/>
    </source>
</evidence>
<keyword evidence="6" id="KW-0808">Transferase</keyword>
<dbReference type="EC" id="2.6.1.44" evidence="4"/>
<dbReference type="Gene3D" id="3.40.640.10">
    <property type="entry name" value="Type I PLP-dependent aspartate aminotransferase-like (Major domain)"/>
    <property type="match status" value="1"/>
</dbReference>
<evidence type="ECO:0000256" key="2">
    <source>
        <dbReference type="ARBA" id="ARBA00008954"/>
    </source>
</evidence>
<gene>
    <name evidence="9" type="ORF">AC812_12500</name>
</gene>
<proteinExistence type="inferred from homology"/>
<evidence type="ECO:0000256" key="8">
    <source>
        <dbReference type="RuleBase" id="RU003560"/>
    </source>
</evidence>
<comment type="subunit">
    <text evidence="3">Homotetramer.</text>
</comment>
<dbReference type="InterPro" id="IPR015421">
    <property type="entry name" value="PyrdxlP-dep_Trfase_major"/>
</dbReference>
<evidence type="ECO:0000256" key="3">
    <source>
        <dbReference type="ARBA" id="ARBA00011881"/>
    </source>
</evidence>
<evidence type="ECO:0000256" key="7">
    <source>
        <dbReference type="ARBA" id="ARBA00022898"/>
    </source>
</evidence>
<dbReference type="PATRIC" id="fig|360411.5.peg.2327"/>
<evidence type="ECO:0000256" key="5">
    <source>
        <dbReference type="ARBA" id="ARBA00022576"/>
    </source>
</evidence>
<dbReference type="STRING" id="360411.AC812_12500"/>
<dbReference type="InterPro" id="IPR005814">
    <property type="entry name" value="Aminotrans_3"/>
</dbReference>
<dbReference type="InterPro" id="IPR015422">
    <property type="entry name" value="PyrdxlP-dep_Trfase_small"/>
</dbReference>
<keyword evidence="10" id="KW-1185">Reference proteome</keyword>
<dbReference type="InterPro" id="IPR015424">
    <property type="entry name" value="PyrdxlP-dep_Trfase"/>
</dbReference>
<name>A0A0P6WWF2_9CHLR</name>
<dbReference type="SUPFAM" id="SSF53383">
    <property type="entry name" value="PLP-dependent transferases"/>
    <property type="match status" value="1"/>
</dbReference>
<comment type="similarity">
    <text evidence="2 8">Belongs to the class-III pyridoxal-phosphate-dependent aminotransferase family.</text>
</comment>
<dbReference type="OrthoDB" id="9801052at2"/>
<comment type="caution">
    <text evidence="9">The sequence shown here is derived from an EMBL/GenBank/DDBJ whole genome shotgun (WGS) entry which is preliminary data.</text>
</comment>
<organism evidence="9 10">
    <name type="scientific">Bellilinea caldifistulae</name>
    <dbReference type="NCBI Taxonomy" id="360411"/>
    <lineage>
        <taxon>Bacteria</taxon>
        <taxon>Bacillati</taxon>
        <taxon>Chloroflexota</taxon>
        <taxon>Anaerolineae</taxon>
        <taxon>Anaerolineales</taxon>
        <taxon>Anaerolineaceae</taxon>
        <taxon>Bellilinea</taxon>
    </lineage>
</organism>
<dbReference type="PANTHER" id="PTHR45688">
    <property type="match status" value="1"/>
</dbReference>
<accession>A0A0P6WWF2</accession>
<reference evidence="9 10" key="1">
    <citation type="submission" date="2015-07" db="EMBL/GenBank/DDBJ databases">
        <title>Draft genome of Bellilinea caldifistulae DSM 17877.</title>
        <authorList>
            <person name="Hemp J."/>
            <person name="Ward L.M."/>
            <person name="Pace L.A."/>
            <person name="Fischer W.W."/>
        </authorList>
    </citation>
    <scope>NUCLEOTIDE SEQUENCE [LARGE SCALE GENOMIC DNA]</scope>
    <source>
        <strain evidence="9 10">GOMI-1</strain>
    </source>
</reference>
<dbReference type="AlphaFoldDB" id="A0A0P6WWF2"/>
<evidence type="ECO:0000256" key="6">
    <source>
        <dbReference type="ARBA" id="ARBA00022679"/>
    </source>
</evidence>
<dbReference type="GO" id="GO:0008483">
    <property type="term" value="F:transaminase activity"/>
    <property type="evidence" value="ECO:0007669"/>
    <property type="project" value="InterPro"/>
</dbReference>
<keyword evidence="7 8" id="KW-0663">Pyridoxal phosphate</keyword>
<dbReference type="Pfam" id="PF00202">
    <property type="entry name" value="Aminotran_3"/>
    <property type="match status" value="2"/>
</dbReference>
<sequence length="389" mass="42724">MTHILKCHDNIAKNLVRGENCYLYDDQGRRYIDFESGIWCTVLGHSHPRISQVVAKQAATLMHLGTRYPNSITEDAALAVLGIVGLDNGKCMFLSSGSEAVEFGAQTIRKVTGKNLLLTFSNSYLAAYGSAGRKNIDEWYLFDWDSDSESNQSLIQIPFEHIGGFIFEPGGSGSGYVRFPPQPVVTKIIQKIREAGGLVMSNEVTTGMGRTGKWFGFQHYDFQPDIVALGKGLGNGYPVSAIAMSMDVAKKLEDSGLRYAQSHQNDPLGCAVAKEVIAVLRDESLIEHGAALGKYFLDRLQTLVDEFAIVKQARGRGMLLGLAFYPNERFSAETAFHALLEQGLLVGCYPGGNMLRFDPALVIEKQCINRLFDCLEKVLQGLKPQPSLG</sequence>
<dbReference type="PANTHER" id="PTHR45688:SF3">
    <property type="entry name" value="ALANINE--GLYOXYLATE AMINOTRANSFERASE 2, MITOCHONDRIAL"/>
    <property type="match status" value="1"/>
</dbReference>
<evidence type="ECO:0000256" key="1">
    <source>
        <dbReference type="ARBA" id="ARBA00001933"/>
    </source>
</evidence>
<dbReference type="Proteomes" id="UP000050514">
    <property type="component" value="Unassembled WGS sequence"/>
</dbReference>
<evidence type="ECO:0000313" key="10">
    <source>
        <dbReference type="Proteomes" id="UP000050514"/>
    </source>
</evidence>
<dbReference type="PIRSF" id="PIRSF000521">
    <property type="entry name" value="Transaminase_4ab_Lys_Orn"/>
    <property type="match status" value="1"/>
</dbReference>
<dbReference type="GO" id="GO:0030170">
    <property type="term" value="F:pyridoxal phosphate binding"/>
    <property type="evidence" value="ECO:0007669"/>
    <property type="project" value="InterPro"/>
</dbReference>
<comment type="cofactor">
    <cofactor evidence="1">
        <name>pyridoxal 5'-phosphate</name>
        <dbReference type="ChEBI" id="CHEBI:597326"/>
    </cofactor>
</comment>
<protein>
    <recommendedName>
        <fullName evidence="4">alanine--glyoxylate transaminase</fullName>
        <ecNumber evidence="4">2.6.1.44</ecNumber>
    </recommendedName>
</protein>
<dbReference type="CDD" id="cd00610">
    <property type="entry name" value="OAT_like"/>
    <property type="match status" value="1"/>
</dbReference>
<dbReference type="Gene3D" id="3.90.1150.10">
    <property type="entry name" value="Aspartate Aminotransferase, domain 1"/>
    <property type="match status" value="1"/>
</dbReference>
<dbReference type="EMBL" id="LGHJ01000017">
    <property type="protein sequence ID" value="KPL74605.1"/>
    <property type="molecule type" value="Genomic_DNA"/>
</dbReference>